<comment type="caution">
    <text evidence="1">The sequence shown here is derived from an EMBL/GenBank/DDBJ whole genome shotgun (WGS) entry which is preliminary data.</text>
</comment>
<evidence type="ECO:0000313" key="2">
    <source>
        <dbReference type="Proteomes" id="UP000602004"/>
    </source>
</evidence>
<sequence length="280" mass="31196">MEKEPHWIGHRTAERRQTENGYLYRDPDNQSLAIMVVPGFHGGTRIFSGANLWEVDRFVEGLEANADPAAEKFREALNAVRELFKSADVVGKIGNNRNWKSLRAHAEMINVEMRAQAQLEGGHRRREALEIACALSAESADTGEAKQSEAAASDSATKAVPAPLSAPTIAAALGLETSEVARLFDGLNSWDETRWKKRLGELPAWALPALTQRGGRGQGAHRWNPSMLAQRLLDKALDKDATRRKFRALFKAKPLLWPWSDEWRDFESALDWYAAGKPGQ</sequence>
<dbReference type="Proteomes" id="UP000602004">
    <property type="component" value="Unassembled WGS sequence"/>
</dbReference>
<accession>A0ABQ1L8V2</accession>
<reference evidence="2" key="1">
    <citation type="journal article" date="2019" name="Int. J. Syst. Evol. Microbiol.">
        <title>The Global Catalogue of Microorganisms (GCM) 10K type strain sequencing project: providing services to taxonomists for standard genome sequencing and annotation.</title>
        <authorList>
            <consortium name="The Broad Institute Genomics Platform"/>
            <consortium name="The Broad Institute Genome Sequencing Center for Infectious Disease"/>
            <person name="Wu L."/>
            <person name="Ma J."/>
        </authorList>
    </citation>
    <scope>NUCLEOTIDE SEQUENCE [LARGE SCALE GENOMIC DNA]</scope>
    <source>
        <strain evidence="2">CGMCC 1.15103</strain>
    </source>
</reference>
<proteinExistence type="predicted"/>
<gene>
    <name evidence="1" type="ORF">GCM10011400_03490</name>
</gene>
<organism evidence="1 2">
    <name type="scientific">Paraburkholderia caffeinilytica</name>
    <dbReference type="NCBI Taxonomy" id="1761016"/>
    <lineage>
        <taxon>Bacteria</taxon>
        <taxon>Pseudomonadati</taxon>
        <taxon>Pseudomonadota</taxon>
        <taxon>Betaproteobacteria</taxon>
        <taxon>Burkholderiales</taxon>
        <taxon>Burkholderiaceae</taxon>
        <taxon>Paraburkholderia</taxon>
    </lineage>
</organism>
<keyword evidence="2" id="KW-1185">Reference proteome</keyword>
<dbReference type="RefSeq" id="WP_162831442.1">
    <property type="nucleotide sequence ID" value="NZ_BMHL01000001.1"/>
</dbReference>
<name>A0ABQ1L8V2_9BURK</name>
<evidence type="ECO:0000313" key="1">
    <source>
        <dbReference type="EMBL" id="GGC20467.1"/>
    </source>
</evidence>
<protein>
    <submittedName>
        <fullName evidence="1">Uncharacterized protein</fullName>
    </submittedName>
</protein>
<dbReference type="EMBL" id="BMHL01000001">
    <property type="protein sequence ID" value="GGC20467.1"/>
    <property type="molecule type" value="Genomic_DNA"/>
</dbReference>